<name>A0A642UI34_DIURU</name>
<accession>A0A642UI34</accession>
<gene>
    <name evidence="1" type="ORF">DIURU_004390</name>
</gene>
<dbReference type="VEuPathDB" id="FungiDB:DIURU_004390"/>
<protein>
    <submittedName>
        <fullName evidence="1">Uncharacterized protein</fullName>
    </submittedName>
</protein>
<proteinExistence type="predicted"/>
<dbReference type="RefSeq" id="XP_034010882.1">
    <property type="nucleotide sequence ID" value="XM_034157258.1"/>
</dbReference>
<dbReference type="GeneID" id="54783041"/>
<comment type="caution">
    <text evidence="1">The sequence shown here is derived from an EMBL/GenBank/DDBJ whole genome shotgun (WGS) entry which is preliminary data.</text>
</comment>
<keyword evidence="2" id="KW-1185">Reference proteome</keyword>
<evidence type="ECO:0000313" key="1">
    <source>
        <dbReference type="EMBL" id="KAA8899368.1"/>
    </source>
</evidence>
<dbReference type="Proteomes" id="UP000449547">
    <property type="component" value="Unassembled WGS sequence"/>
</dbReference>
<reference evidence="1 2" key="1">
    <citation type="submission" date="2019-07" db="EMBL/GenBank/DDBJ databases">
        <title>Genome assembly of two rare yeast pathogens: Diutina rugosa and Trichomonascus ciferrii.</title>
        <authorList>
            <person name="Mixao V."/>
            <person name="Saus E."/>
            <person name="Hansen A."/>
            <person name="Lass-Flor C."/>
            <person name="Gabaldon T."/>
        </authorList>
    </citation>
    <scope>NUCLEOTIDE SEQUENCE [LARGE SCALE GENOMIC DNA]</scope>
    <source>
        <strain evidence="1 2">CBS 613</strain>
    </source>
</reference>
<evidence type="ECO:0000313" key="2">
    <source>
        <dbReference type="Proteomes" id="UP000449547"/>
    </source>
</evidence>
<sequence>MLTAPNPNSPINPINRYVIIGSLICNSYKFKSILESLDNDDQRRLMTEFVKENQEFKHNLRQEIEANDAFNIFATLKKMVEFVDAIPEMNPEEREKLNDLYKQATIEFDNDEKALFQELAAMTDPIDKQQRIKEQSQRKAEMVSDLVHRAREVCYGFQGLSPDQFNVIKGMLDKVEQGEVPFYQEAGAKYTRFVLDKFRGSGIPQDLINEAIVISEEVAADYYAGHLSATDYHQLPLF</sequence>
<dbReference type="EMBL" id="SWFT01000124">
    <property type="protein sequence ID" value="KAA8899368.1"/>
    <property type="molecule type" value="Genomic_DNA"/>
</dbReference>
<organism evidence="1 2">
    <name type="scientific">Diutina rugosa</name>
    <name type="common">Yeast</name>
    <name type="synonym">Candida rugosa</name>
    <dbReference type="NCBI Taxonomy" id="5481"/>
    <lineage>
        <taxon>Eukaryota</taxon>
        <taxon>Fungi</taxon>
        <taxon>Dikarya</taxon>
        <taxon>Ascomycota</taxon>
        <taxon>Saccharomycotina</taxon>
        <taxon>Pichiomycetes</taxon>
        <taxon>Debaryomycetaceae</taxon>
        <taxon>Diutina</taxon>
    </lineage>
</organism>
<dbReference type="AlphaFoldDB" id="A0A642UI34"/>